<keyword evidence="3" id="KW-1185">Reference proteome</keyword>
<accession>A0A7R9MAT6</accession>
<dbReference type="EMBL" id="CAJPVJ010009849">
    <property type="protein sequence ID" value="CAG2172849.1"/>
    <property type="molecule type" value="Genomic_DNA"/>
</dbReference>
<dbReference type="OrthoDB" id="6526111at2759"/>
<evidence type="ECO:0000313" key="3">
    <source>
        <dbReference type="Proteomes" id="UP000728032"/>
    </source>
</evidence>
<feature type="signal peptide" evidence="1">
    <location>
        <begin position="1"/>
        <end position="26"/>
    </location>
</feature>
<evidence type="ECO:0000313" key="2">
    <source>
        <dbReference type="EMBL" id="CAD7655662.1"/>
    </source>
</evidence>
<reference evidence="2" key="1">
    <citation type="submission" date="2020-11" db="EMBL/GenBank/DDBJ databases">
        <authorList>
            <person name="Tran Van P."/>
        </authorList>
    </citation>
    <scope>NUCLEOTIDE SEQUENCE</scope>
</reference>
<sequence length="266" mass="29269">MGKKFISISFSLFSAILINLNGQVTGAQLPVPLIDFRTNKSLTISTYKYYAFQNQATQDYLIWCGNSGTIPNAPVKSNASFWHTFQKLEVPAGNYYRFTHGDPSLNCRHVSKVSAAPISGYVLLFNKDCGGDTNPNIDDGSGHSINCVPSPADMNNPATGALQSAPIIDFRTNKTLTISTNQLYGFQNQATQQYMTQCLQGATPNPTAPPKTNATFWYIFEKLTAPAGNYYRIRHPDPTLKCQQVSKISAAPTRGYVLMFNRDCGP</sequence>
<feature type="chain" id="PRO_5036211465" evidence="1">
    <location>
        <begin position="27"/>
        <end position="266"/>
    </location>
</feature>
<proteinExistence type="predicted"/>
<name>A0A7R9MAT6_9ACAR</name>
<dbReference type="AlphaFoldDB" id="A0A7R9MAT6"/>
<organism evidence="2">
    <name type="scientific">Oppiella nova</name>
    <dbReference type="NCBI Taxonomy" id="334625"/>
    <lineage>
        <taxon>Eukaryota</taxon>
        <taxon>Metazoa</taxon>
        <taxon>Ecdysozoa</taxon>
        <taxon>Arthropoda</taxon>
        <taxon>Chelicerata</taxon>
        <taxon>Arachnida</taxon>
        <taxon>Acari</taxon>
        <taxon>Acariformes</taxon>
        <taxon>Sarcoptiformes</taxon>
        <taxon>Oribatida</taxon>
        <taxon>Brachypylina</taxon>
        <taxon>Oppioidea</taxon>
        <taxon>Oppiidae</taxon>
        <taxon>Oppiella</taxon>
    </lineage>
</organism>
<evidence type="ECO:0000256" key="1">
    <source>
        <dbReference type="SAM" id="SignalP"/>
    </source>
</evidence>
<dbReference type="Proteomes" id="UP000728032">
    <property type="component" value="Unassembled WGS sequence"/>
</dbReference>
<dbReference type="EMBL" id="OC924674">
    <property type="protein sequence ID" value="CAD7655662.1"/>
    <property type="molecule type" value="Genomic_DNA"/>
</dbReference>
<protein>
    <submittedName>
        <fullName evidence="2">Uncharacterized protein</fullName>
    </submittedName>
</protein>
<gene>
    <name evidence="2" type="ORF">ONB1V03_LOCUS12305</name>
</gene>
<keyword evidence="1" id="KW-0732">Signal</keyword>